<reference evidence="1 2" key="1">
    <citation type="journal article" date="2019" name="Int. J. Syst. Evol. Microbiol.">
        <title>Streptomyces cadmiisoli sp. nov., a novel actinomycete isolated from cadmium-contaminated soil.</title>
        <authorList>
            <person name="Li K."/>
            <person name="Tang X."/>
            <person name="Zhao J."/>
            <person name="Guo Y."/>
            <person name="Tang Y."/>
            <person name="Gao J."/>
        </authorList>
    </citation>
    <scope>NUCLEOTIDE SEQUENCE [LARGE SCALE GENOMIC DNA]</scope>
    <source>
        <strain evidence="1 2">ZFG47</strain>
    </source>
</reference>
<keyword evidence="2" id="KW-1185">Reference proteome</keyword>
<dbReference type="EMBL" id="CP030073">
    <property type="protein sequence ID" value="AWW35539.1"/>
    <property type="molecule type" value="Genomic_DNA"/>
</dbReference>
<protein>
    <submittedName>
        <fullName evidence="1">Uncharacterized protein</fullName>
    </submittedName>
</protein>
<accession>A0A2Z4ISA0</accession>
<name>A0A2Z4ISA0_9ACTN</name>
<proteinExistence type="predicted"/>
<sequence>MHFDGHADTKVIDGYVPEVRDQAEPWRTGEVDHRDHVRQLAADLRNDRMPHNGVAEDSALP</sequence>
<dbReference type="KEGG" id="scad:DN051_01735"/>
<gene>
    <name evidence="1" type="ORF">DN051_01735</name>
</gene>
<dbReference type="Proteomes" id="UP000249616">
    <property type="component" value="Chromosome"/>
</dbReference>
<dbReference type="AlphaFoldDB" id="A0A2Z4ISA0"/>
<evidence type="ECO:0000313" key="1">
    <source>
        <dbReference type="EMBL" id="AWW35539.1"/>
    </source>
</evidence>
<evidence type="ECO:0000313" key="2">
    <source>
        <dbReference type="Proteomes" id="UP000249616"/>
    </source>
</evidence>
<organism evidence="1 2">
    <name type="scientific">Streptomyces cadmiisoli</name>
    <dbReference type="NCBI Taxonomy" id="2184053"/>
    <lineage>
        <taxon>Bacteria</taxon>
        <taxon>Bacillati</taxon>
        <taxon>Actinomycetota</taxon>
        <taxon>Actinomycetes</taxon>
        <taxon>Kitasatosporales</taxon>
        <taxon>Streptomycetaceae</taxon>
        <taxon>Streptomyces</taxon>
        <taxon>Streptomyces aurantiacus group</taxon>
    </lineage>
</organism>